<gene>
    <name evidence="5" type="ORF">DOTSEDRAFT_54538</name>
</gene>
<feature type="compositionally biased region" description="Low complexity" evidence="4">
    <location>
        <begin position="347"/>
        <end position="361"/>
    </location>
</feature>
<dbReference type="GO" id="GO:0061685">
    <property type="term" value="F:diphthine methylesterase activity"/>
    <property type="evidence" value="ECO:0007669"/>
    <property type="project" value="TreeGrafter"/>
</dbReference>
<dbReference type="SUPFAM" id="SSF50978">
    <property type="entry name" value="WD40 repeat-like"/>
    <property type="match status" value="1"/>
</dbReference>
<dbReference type="InterPro" id="IPR052415">
    <property type="entry name" value="Diphthine_MTase"/>
</dbReference>
<sequence>MTAISSTTSLTLDLPPSCIQFSPRHPELFVVGTYFLHGREQQGNLSTDITQLSSDASVDNEDNPVDDTTDPTPAQPQAQKRTGSLSLFKLENDQITQLASTATDFAILDIQWAIHPDPFGDLLAVATSTGLLAFYHLRISAKPSSSELVLSSVHAITKPEILVLSLTWHPTRADTLGATLSDGSVQLCECTPGGRCKLWDQGAVLLTTELHRHELEAWTLTFTPGKTAKVLSGGDDAALQCSHISSSTEEPSLLWRDRKLHEAGVTAILPLSGTLIVTGSYDDHIRLISIPSVGRRQVLAETNLDGGVWRLKILRTEVVGEPEGATKGTADPHPDPDPDPDPTKAFPSSPSALSSANANPASMHGSTHSILLLCSCMHAGTRIVRLSRGTSEAESWEFEVLGKFEEHQSMNYGSDVQPGTKSVVSTSFYDKLMCLWTVDGLI</sequence>
<evidence type="ECO:0000313" key="6">
    <source>
        <dbReference type="Proteomes" id="UP000016933"/>
    </source>
</evidence>
<feature type="region of interest" description="Disordered" evidence="4">
    <location>
        <begin position="321"/>
        <end position="361"/>
    </location>
</feature>
<feature type="compositionally biased region" description="Acidic residues" evidence="4">
    <location>
        <begin position="58"/>
        <end position="69"/>
    </location>
</feature>
<evidence type="ECO:0008006" key="7">
    <source>
        <dbReference type="Google" id="ProtNLM"/>
    </source>
</evidence>
<dbReference type="OMA" id="LDMKWLP"/>
<dbReference type="AlphaFoldDB" id="N1PL91"/>
<proteinExistence type="predicted"/>
<keyword evidence="2" id="KW-0677">Repeat</keyword>
<dbReference type="GO" id="GO:0017183">
    <property type="term" value="P:protein histidyl modification to diphthamide"/>
    <property type="evidence" value="ECO:0007669"/>
    <property type="project" value="TreeGrafter"/>
</dbReference>
<keyword evidence="1" id="KW-0853">WD repeat</keyword>
<organism evidence="5 6">
    <name type="scientific">Dothistroma septosporum (strain NZE10 / CBS 128990)</name>
    <name type="common">Red band needle blight fungus</name>
    <name type="synonym">Mycosphaerella pini</name>
    <dbReference type="NCBI Taxonomy" id="675120"/>
    <lineage>
        <taxon>Eukaryota</taxon>
        <taxon>Fungi</taxon>
        <taxon>Dikarya</taxon>
        <taxon>Ascomycota</taxon>
        <taxon>Pezizomycotina</taxon>
        <taxon>Dothideomycetes</taxon>
        <taxon>Dothideomycetidae</taxon>
        <taxon>Mycosphaerellales</taxon>
        <taxon>Mycosphaerellaceae</taxon>
        <taxon>Dothistroma</taxon>
    </lineage>
</organism>
<feature type="compositionally biased region" description="Low complexity" evidence="4">
    <location>
        <begin position="70"/>
        <end position="79"/>
    </location>
</feature>
<dbReference type="OrthoDB" id="1930760at2759"/>
<evidence type="ECO:0000256" key="4">
    <source>
        <dbReference type="SAM" id="MobiDB-lite"/>
    </source>
</evidence>
<dbReference type="PANTHER" id="PTHR46042:SF1">
    <property type="entry name" value="DIPHTHINE METHYLTRANSFERASE"/>
    <property type="match status" value="1"/>
</dbReference>
<dbReference type="eggNOG" id="KOG0280">
    <property type="taxonomic scope" value="Eukaryota"/>
</dbReference>
<dbReference type="GO" id="GO:0005737">
    <property type="term" value="C:cytoplasm"/>
    <property type="evidence" value="ECO:0007669"/>
    <property type="project" value="TreeGrafter"/>
</dbReference>
<dbReference type="HOGENOM" id="CLU_036100_1_0_1"/>
<dbReference type="InterPro" id="IPR036322">
    <property type="entry name" value="WD40_repeat_dom_sf"/>
</dbReference>
<feature type="region of interest" description="Disordered" evidence="4">
    <location>
        <begin position="54"/>
        <end position="82"/>
    </location>
</feature>
<keyword evidence="6" id="KW-1185">Reference proteome</keyword>
<name>N1PL91_DOTSN</name>
<evidence type="ECO:0000256" key="3">
    <source>
        <dbReference type="ARBA" id="ARBA00043952"/>
    </source>
</evidence>
<dbReference type="PANTHER" id="PTHR46042">
    <property type="entry name" value="DIPHTHINE METHYLTRANSFERASE"/>
    <property type="match status" value="1"/>
</dbReference>
<protein>
    <recommendedName>
        <fullName evidence="7">Anaphase-promoting complex subunit 4 WD40 domain-containing protein</fullName>
    </recommendedName>
</protein>
<dbReference type="Proteomes" id="UP000016933">
    <property type="component" value="Unassembled WGS sequence"/>
</dbReference>
<comment type="pathway">
    <text evidence="3">Protein modification.</text>
</comment>
<evidence type="ECO:0000313" key="5">
    <source>
        <dbReference type="EMBL" id="EME42081.1"/>
    </source>
</evidence>
<dbReference type="Gene3D" id="2.130.10.10">
    <property type="entry name" value="YVTN repeat-like/Quinoprotein amine dehydrogenase"/>
    <property type="match status" value="1"/>
</dbReference>
<dbReference type="STRING" id="675120.N1PL91"/>
<reference evidence="6" key="1">
    <citation type="journal article" date="2012" name="PLoS Genet.">
        <title>The genomes of the fungal plant pathogens Cladosporium fulvum and Dothistroma septosporum reveal adaptation to different hosts and lifestyles but also signatures of common ancestry.</title>
        <authorList>
            <person name="de Wit P.J.G.M."/>
            <person name="van der Burgt A."/>
            <person name="Oekmen B."/>
            <person name="Stergiopoulos I."/>
            <person name="Abd-Elsalam K.A."/>
            <person name="Aerts A.L."/>
            <person name="Bahkali A.H."/>
            <person name="Beenen H.G."/>
            <person name="Chettri P."/>
            <person name="Cox M.P."/>
            <person name="Datema E."/>
            <person name="de Vries R.P."/>
            <person name="Dhillon B."/>
            <person name="Ganley A.R."/>
            <person name="Griffiths S.A."/>
            <person name="Guo Y."/>
            <person name="Hamelin R.C."/>
            <person name="Henrissat B."/>
            <person name="Kabir M.S."/>
            <person name="Jashni M.K."/>
            <person name="Kema G."/>
            <person name="Klaubauf S."/>
            <person name="Lapidus A."/>
            <person name="Levasseur A."/>
            <person name="Lindquist E."/>
            <person name="Mehrabi R."/>
            <person name="Ohm R.A."/>
            <person name="Owen T.J."/>
            <person name="Salamov A."/>
            <person name="Schwelm A."/>
            <person name="Schijlen E."/>
            <person name="Sun H."/>
            <person name="van den Burg H.A."/>
            <person name="van Ham R.C.H.J."/>
            <person name="Zhang S."/>
            <person name="Goodwin S.B."/>
            <person name="Grigoriev I.V."/>
            <person name="Collemare J."/>
            <person name="Bradshaw R.E."/>
        </authorList>
    </citation>
    <scope>NUCLEOTIDE SEQUENCE [LARGE SCALE GENOMIC DNA]</scope>
    <source>
        <strain evidence="6">NZE10 / CBS 128990</strain>
    </source>
</reference>
<dbReference type="EMBL" id="KB446541">
    <property type="protein sequence ID" value="EME42081.1"/>
    <property type="molecule type" value="Genomic_DNA"/>
</dbReference>
<evidence type="ECO:0000256" key="1">
    <source>
        <dbReference type="ARBA" id="ARBA00022574"/>
    </source>
</evidence>
<accession>N1PL91</accession>
<reference evidence="5 6" key="2">
    <citation type="journal article" date="2012" name="PLoS Pathog.">
        <title>Diverse lifestyles and strategies of plant pathogenesis encoded in the genomes of eighteen Dothideomycetes fungi.</title>
        <authorList>
            <person name="Ohm R.A."/>
            <person name="Feau N."/>
            <person name="Henrissat B."/>
            <person name="Schoch C.L."/>
            <person name="Horwitz B.A."/>
            <person name="Barry K.W."/>
            <person name="Condon B.J."/>
            <person name="Copeland A.C."/>
            <person name="Dhillon B."/>
            <person name="Glaser F."/>
            <person name="Hesse C.N."/>
            <person name="Kosti I."/>
            <person name="LaButti K."/>
            <person name="Lindquist E.A."/>
            <person name="Lucas S."/>
            <person name="Salamov A.A."/>
            <person name="Bradshaw R.E."/>
            <person name="Ciuffetti L."/>
            <person name="Hamelin R.C."/>
            <person name="Kema G.H.J."/>
            <person name="Lawrence C."/>
            <person name="Scott J.A."/>
            <person name="Spatafora J.W."/>
            <person name="Turgeon B.G."/>
            <person name="de Wit P.J.G.M."/>
            <person name="Zhong S."/>
            <person name="Goodwin S.B."/>
            <person name="Grigoriev I.V."/>
        </authorList>
    </citation>
    <scope>NUCLEOTIDE SEQUENCE [LARGE SCALE GENOMIC DNA]</scope>
    <source>
        <strain evidence="6">NZE10 / CBS 128990</strain>
    </source>
</reference>
<evidence type="ECO:0000256" key="2">
    <source>
        <dbReference type="ARBA" id="ARBA00022737"/>
    </source>
</evidence>
<dbReference type="InterPro" id="IPR015943">
    <property type="entry name" value="WD40/YVTN_repeat-like_dom_sf"/>
</dbReference>